<evidence type="ECO:0000256" key="4">
    <source>
        <dbReference type="ARBA" id="ARBA00022989"/>
    </source>
</evidence>
<dbReference type="SUPFAM" id="SSF141868">
    <property type="entry name" value="EAL domain-like"/>
    <property type="match status" value="1"/>
</dbReference>
<dbReference type="InterPro" id="IPR043128">
    <property type="entry name" value="Rev_trsase/Diguanyl_cyclase"/>
</dbReference>
<feature type="domain" description="GGDEF" evidence="8">
    <location>
        <begin position="232"/>
        <end position="369"/>
    </location>
</feature>
<dbReference type="InterPro" id="IPR000160">
    <property type="entry name" value="GGDEF_dom"/>
</dbReference>
<dbReference type="GO" id="GO:0071555">
    <property type="term" value="P:cell wall organization"/>
    <property type="evidence" value="ECO:0007669"/>
    <property type="project" value="InterPro"/>
</dbReference>
<dbReference type="GO" id="GO:0005886">
    <property type="term" value="C:plasma membrane"/>
    <property type="evidence" value="ECO:0007669"/>
    <property type="project" value="UniProtKB-SubCell"/>
</dbReference>
<dbReference type="InterPro" id="IPR050706">
    <property type="entry name" value="Cyclic-di-GMP_PDE-like"/>
</dbReference>
<feature type="transmembrane region" description="Helical" evidence="6">
    <location>
        <begin position="177"/>
        <end position="196"/>
    </location>
</feature>
<evidence type="ECO:0000256" key="2">
    <source>
        <dbReference type="ARBA" id="ARBA00022475"/>
    </source>
</evidence>
<dbReference type="KEGG" id="cchl:FPL14_28540"/>
<proteinExistence type="predicted"/>
<evidence type="ECO:0000256" key="6">
    <source>
        <dbReference type="SAM" id="Phobius"/>
    </source>
</evidence>
<dbReference type="PROSITE" id="PS50883">
    <property type="entry name" value="EAL"/>
    <property type="match status" value="1"/>
</dbReference>
<dbReference type="NCBIfam" id="TIGR00254">
    <property type="entry name" value="GGDEF"/>
    <property type="match status" value="1"/>
</dbReference>
<keyword evidence="3 6" id="KW-0812">Transmembrane</keyword>
<dbReference type="CDD" id="cd01949">
    <property type="entry name" value="GGDEF"/>
    <property type="match status" value="1"/>
</dbReference>
<sequence length="629" mass="70679">MSIGGGNGVLVWDSLVSLIHNMAVVIVIILISNRLYPSLIHSFPNIRKVVIGLIFCIAGILSMMLPIVAGDGAIVSMKNIVIALSAWIGGPVSAFVTVIGVVGYRIQLGGIGMPSGVAASISAAVIGIVLHYIRSSDRKVSFQIVGPLLIGVLIAIVGLAWTWLLPAADRNNILHHYALSIIIIFPLASVLFHYFMNVEWSRKRELVIDDTTGLLHYDQFKTQLHKAIQKRAPFYLTVLNIDGFKTIGDLNIARARNELFRQIGQRLNNWLPSNGFACRFEGMDFVVCIVDDSSSHGISTAGPEFWQEMQTLLSAPYHVQHKLCHVTVSTGMTRYTGDEMTIEDLLPRAYTALHHAKENRINETVQYHEKLTELIRRRTLIEVYLRQAIQEDQLSLQYQPQYELHSGKLRGFEALLRWNHPELGNIPPNDFIPIAEEINLILPIGEWVLQQSCRMLQRIAPYPSRLTISVNVSGAHMTDEHFPNKVKEILLETGLEAERLELELKESSLLSSIEAADCKLRQLQDLGVRLVLDDFGAGYSSIQYLRKLPFHLIKIDKSFIQGIGQSPEQEMMGSMIQFIKQLRYDVVAEGLETYEQLVYLKKYQCDYAQGYLFSKPLSEAQLPPLIQAV</sequence>
<name>A0A7G5C647_9BACL</name>
<dbReference type="InterPro" id="IPR029787">
    <property type="entry name" value="Nucleotide_cyclase"/>
</dbReference>
<feature type="transmembrane region" description="Helical" evidence="6">
    <location>
        <begin position="145"/>
        <end position="165"/>
    </location>
</feature>
<dbReference type="AlphaFoldDB" id="A0A7G5C647"/>
<dbReference type="Gene3D" id="3.20.20.450">
    <property type="entry name" value="EAL domain"/>
    <property type="match status" value="1"/>
</dbReference>
<evidence type="ECO:0000313" key="10">
    <source>
        <dbReference type="Proteomes" id="UP000515679"/>
    </source>
</evidence>
<dbReference type="InterPro" id="IPR001633">
    <property type="entry name" value="EAL_dom"/>
</dbReference>
<evidence type="ECO:0000256" key="5">
    <source>
        <dbReference type="ARBA" id="ARBA00023136"/>
    </source>
</evidence>
<keyword evidence="5 6" id="KW-0472">Membrane</keyword>
<dbReference type="SMART" id="SM00267">
    <property type="entry name" value="GGDEF"/>
    <property type="match status" value="1"/>
</dbReference>
<dbReference type="SUPFAM" id="SSF55073">
    <property type="entry name" value="Nucleotide cyclase"/>
    <property type="match status" value="1"/>
</dbReference>
<protein>
    <submittedName>
        <fullName evidence="9">EAL domain-containing protein</fullName>
    </submittedName>
</protein>
<dbReference type="EMBL" id="CP041969">
    <property type="protein sequence ID" value="QMV44681.1"/>
    <property type="molecule type" value="Genomic_DNA"/>
</dbReference>
<comment type="subcellular location">
    <subcellularLocation>
        <location evidence="1">Cell membrane</location>
        <topology evidence="1">Multi-pass membrane protein</topology>
    </subcellularLocation>
</comment>
<evidence type="ECO:0000256" key="3">
    <source>
        <dbReference type="ARBA" id="ARBA00022692"/>
    </source>
</evidence>
<keyword evidence="10" id="KW-1185">Reference proteome</keyword>
<feature type="domain" description="EAL" evidence="7">
    <location>
        <begin position="378"/>
        <end position="629"/>
    </location>
</feature>
<keyword evidence="4 6" id="KW-1133">Transmembrane helix</keyword>
<feature type="transmembrane region" description="Helical" evidence="6">
    <location>
        <begin position="116"/>
        <end position="133"/>
    </location>
</feature>
<dbReference type="Gene3D" id="3.30.70.270">
    <property type="match status" value="1"/>
</dbReference>
<feature type="transmembrane region" description="Helical" evidence="6">
    <location>
        <begin position="18"/>
        <end position="37"/>
    </location>
</feature>
<accession>A0A7G5C647</accession>
<evidence type="ECO:0000313" key="9">
    <source>
        <dbReference type="EMBL" id="QMV44681.1"/>
    </source>
</evidence>
<organism evidence="9 10">
    <name type="scientific">Cohnella cholangitidis</name>
    <dbReference type="NCBI Taxonomy" id="2598458"/>
    <lineage>
        <taxon>Bacteria</taxon>
        <taxon>Bacillati</taxon>
        <taxon>Bacillota</taxon>
        <taxon>Bacilli</taxon>
        <taxon>Bacillales</taxon>
        <taxon>Paenibacillaceae</taxon>
        <taxon>Cohnella</taxon>
    </lineage>
</organism>
<dbReference type="Pfam" id="PF00563">
    <property type="entry name" value="EAL"/>
    <property type="match status" value="1"/>
</dbReference>
<evidence type="ECO:0000259" key="7">
    <source>
        <dbReference type="PROSITE" id="PS50883"/>
    </source>
</evidence>
<feature type="transmembrane region" description="Helical" evidence="6">
    <location>
        <begin position="80"/>
        <end position="104"/>
    </location>
</feature>
<dbReference type="Pfam" id="PF07694">
    <property type="entry name" value="5TM-5TMR_LYT"/>
    <property type="match status" value="1"/>
</dbReference>
<feature type="transmembrane region" description="Helical" evidence="6">
    <location>
        <begin position="49"/>
        <end position="68"/>
    </location>
</feature>
<dbReference type="PANTHER" id="PTHR33121">
    <property type="entry name" value="CYCLIC DI-GMP PHOSPHODIESTERASE PDEF"/>
    <property type="match status" value="1"/>
</dbReference>
<dbReference type="GO" id="GO:0071111">
    <property type="term" value="F:cyclic-guanylate-specific phosphodiesterase activity"/>
    <property type="evidence" value="ECO:0007669"/>
    <property type="project" value="InterPro"/>
</dbReference>
<dbReference type="PROSITE" id="PS50887">
    <property type="entry name" value="GGDEF"/>
    <property type="match status" value="1"/>
</dbReference>
<keyword evidence="2" id="KW-1003">Cell membrane</keyword>
<reference evidence="9 10" key="1">
    <citation type="submission" date="2019-07" db="EMBL/GenBank/DDBJ databases">
        <authorList>
            <person name="Kim J.K."/>
            <person name="Cheong H.-M."/>
            <person name="Choi Y."/>
            <person name="Hwang K.J."/>
            <person name="Lee S."/>
            <person name="Choi C."/>
        </authorList>
    </citation>
    <scope>NUCLEOTIDE SEQUENCE [LARGE SCALE GENOMIC DNA]</scope>
    <source>
        <strain evidence="9 10">KS 22</strain>
    </source>
</reference>
<dbReference type="GO" id="GO:0000155">
    <property type="term" value="F:phosphorelay sensor kinase activity"/>
    <property type="evidence" value="ECO:0007669"/>
    <property type="project" value="InterPro"/>
</dbReference>
<evidence type="ECO:0000259" key="8">
    <source>
        <dbReference type="PROSITE" id="PS50887"/>
    </source>
</evidence>
<dbReference type="InterPro" id="IPR011620">
    <property type="entry name" value="Sig_transdc_His_kinase_LytS_TM"/>
</dbReference>
<dbReference type="SMART" id="SM00052">
    <property type="entry name" value="EAL"/>
    <property type="match status" value="1"/>
</dbReference>
<dbReference type="Pfam" id="PF00990">
    <property type="entry name" value="GGDEF"/>
    <property type="match status" value="1"/>
</dbReference>
<dbReference type="PANTHER" id="PTHR33121:SF71">
    <property type="entry name" value="OXYGEN SENSOR PROTEIN DOSP"/>
    <property type="match status" value="1"/>
</dbReference>
<dbReference type="CDD" id="cd01948">
    <property type="entry name" value="EAL"/>
    <property type="match status" value="1"/>
</dbReference>
<evidence type="ECO:0000256" key="1">
    <source>
        <dbReference type="ARBA" id="ARBA00004651"/>
    </source>
</evidence>
<gene>
    <name evidence="9" type="ORF">FPL14_28540</name>
</gene>
<dbReference type="Proteomes" id="UP000515679">
    <property type="component" value="Chromosome"/>
</dbReference>
<dbReference type="InterPro" id="IPR035919">
    <property type="entry name" value="EAL_sf"/>
</dbReference>